<organism evidence="3 4">
    <name type="scientific">Trichonephila clavata</name>
    <name type="common">Joro spider</name>
    <name type="synonym">Nephila clavata</name>
    <dbReference type="NCBI Taxonomy" id="2740835"/>
    <lineage>
        <taxon>Eukaryota</taxon>
        <taxon>Metazoa</taxon>
        <taxon>Ecdysozoa</taxon>
        <taxon>Arthropoda</taxon>
        <taxon>Chelicerata</taxon>
        <taxon>Arachnida</taxon>
        <taxon>Araneae</taxon>
        <taxon>Araneomorphae</taxon>
        <taxon>Entelegynae</taxon>
        <taxon>Araneoidea</taxon>
        <taxon>Nephilidae</taxon>
        <taxon>Trichonephila</taxon>
    </lineage>
</organism>
<proteinExistence type="predicted"/>
<keyword evidence="2" id="KW-0472">Membrane</keyword>
<name>A0A8X6L5N8_TRICU</name>
<gene>
    <name evidence="3" type="primary">Erc1</name>
    <name evidence="3" type="ORF">TNCT_667862</name>
</gene>
<evidence type="ECO:0000313" key="3">
    <source>
        <dbReference type="EMBL" id="GFQ96286.1"/>
    </source>
</evidence>
<sequence length="142" mass="16782">MVQLYIFASFFQELELRIDTQKQTLAARDESIKKLMEIKGVGGKIMEEDRIESERLKSKLIETEARYRHLESMYESREKDLSKNERKIQILEATLETKLDLITVALKYNVLYACMGLIICSFMCELILRLFNRLFEYNINIA</sequence>
<protein>
    <submittedName>
        <fullName evidence="3">Uncharacterized protein</fullName>
    </submittedName>
</protein>
<evidence type="ECO:0000256" key="2">
    <source>
        <dbReference type="SAM" id="Phobius"/>
    </source>
</evidence>
<keyword evidence="1" id="KW-0175">Coiled coil</keyword>
<keyword evidence="4" id="KW-1185">Reference proteome</keyword>
<dbReference type="OrthoDB" id="6429828at2759"/>
<feature type="coiled-coil region" evidence="1">
    <location>
        <begin position="46"/>
        <end position="94"/>
    </location>
</feature>
<dbReference type="AlphaFoldDB" id="A0A8X6L5N8"/>
<keyword evidence="2" id="KW-1133">Transmembrane helix</keyword>
<evidence type="ECO:0000256" key="1">
    <source>
        <dbReference type="SAM" id="Coils"/>
    </source>
</evidence>
<comment type="caution">
    <text evidence="3">The sequence shown here is derived from an EMBL/GenBank/DDBJ whole genome shotgun (WGS) entry which is preliminary data.</text>
</comment>
<evidence type="ECO:0000313" key="4">
    <source>
        <dbReference type="Proteomes" id="UP000887116"/>
    </source>
</evidence>
<reference evidence="3" key="1">
    <citation type="submission" date="2020-07" db="EMBL/GenBank/DDBJ databases">
        <title>Multicomponent nature underlies the extraordinary mechanical properties of spider dragline silk.</title>
        <authorList>
            <person name="Kono N."/>
            <person name="Nakamura H."/>
            <person name="Mori M."/>
            <person name="Yoshida Y."/>
            <person name="Ohtoshi R."/>
            <person name="Malay A.D."/>
            <person name="Moran D.A.P."/>
            <person name="Tomita M."/>
            <person name="Numata K."/>
            <person name="Arakawa K."/>
        </authorList>
    </citation>
    <scope>NUCLEOTIDE SEQUENCE</scope>
</reference>
<dbReference type="Pfam" id="PF10174">
    <property type="entry name" value="Cast"/>
    <property type="match status" value="1"/>
</dbReference>
<accession>A0A8X6L5N8</accession>
<keyword evidence="2" id="KW-0812">Transmembrane</keyword>
<dbReference type="InterPro" id="IPR019323">
    <property type="entry name" value="ELKS/CAST"/>
</dbReference>
<dbReference type="EMBL" id="BMAO01024587">
    <property type="protein sequence ID" value="GFQ96286.1"/>
    <property type="molecule type" value="Genomic_DNA"/>
</dbReference>
<feature type="transmembrane region" description="Helical" evidence="2">
    <location>
        <begin position="110"/>
        <end position="131"/>
    </location>
</feature>
<dbReference type="Proteomes" id="UP000887116">
    <property type="component" value="Unassembled WGS sequence"/>
</dbReference>